<reference evidence="3" key="1">
    <citation type="journal article" date="2019" name="Int. J. Syst. Evol. Microbiol.">
        <title>The Global Catalogue of Microorganisms (GCM) 10K type strain sequencing project: providing services to taxonomists for standard genome sequencing and annotation.</title>
        <authorList>
            <consortium name="The Broad Institute Genomics Platform"/>
            <consortium name="The Broad Institute Genome Sequencing Center for Infectious Disease"/>
            <person name="Wu L."/>
            <person name="Ma J."/>
        </authorList>
    </citation>
    <scope>NUCLEOTIDE SEQUENCE [LARGE SCALE GENOMIC DNA]</scope>
    <source>
        <strain evidence="3">JCM 17983</strain>
    </source>
</reference>
<accession>A0ABP9F5C8</accession>
<protein>
    <recommendedName>
        <fullName evidence="4">Integral membrane protein</fullName>
    </recommendedName>
</protein>
<keyword evidence="3" id="KW-1185">Reference proteome</keyword>
<dbReference type="Proteomes" id="UP001500457">
    <property type="component" value="Unassembled WGS sequence"/>
</dbReference>
<evidence type="ECO:0000313" key="2">
    <source>
        <dbReference type="EMBL" id="GAA4893110.1"/>
    </source>
</evidence>
<organism evidence="2 3">
    <name type="scientific">Actinomycetospora straminea</name>
    <dbReference type="NCBI Taxonomy" id="663607"/>
    <lineage>
        <taxon>Bacteria</taxon>
        <taxon>Bacillati</taxon>
        <taxon>Actinomycetota</taxon>
        <taxon>Actinomycetes</taxon>
        <taxon>Pseudonocardiales</taxon>
        <taxon>Pseudonocardiaceae</taxon>
        <taxon>Actinomycetospora</taxon>
    </lineage>
</organism>
<keyword evidence="1" id="KW-0472">Membrane</keyword>
<name>A0ABP9F5C8_9PSEU</name>
<sequence>MTDTPPRSAPRPASATPWWRARWVLPAVLAVLVVVFILENRDLVTIRLLIPVVVMPQWAALTITLVIGLVIGLMLRRRRR</sequence>
<evidence type="ECO:0000256" key="1">
    <source>
        <dbReference type="SAM" id="Phobius"/>
    </source>
</evidence>
<dbReference type="RefSeq" id="WP_274234674.1">
    <property type="nucleotide sequence ID" value="NZ_BAABHQ010000023.1"/>
</dbReference>
<proteinExistence type="predicted"/>
<evidence type="ECO:0000313" key="3">
    <source>
        <dbReference type="Proteomes" id="UP001500457"/>
    </source>
</evidence>
<comment type="caution">
    <text evidence="2">The sequence shown here is derived from an EMBL/GenBank/DDBJ whole genome shotgun (WGS) entry which is preliminary data.</text>
</comment>
<feature type="transmembrane region" description="Helical" evidence="1">
    <location>
        <begin position="58"/>
        <end position="75"/>
    </location>
</feature>
<gene>
    <name evidence="2" type="ORF">GCM10023203_53980</name>
</gene>
<dbReference type="EMBL" id="BAABHQ010000023">
    <property type="protein sequence ID" value="GAA4893110.1"/>
    <property type="molecule type" value="Genomic_DNA"/>
</dbReference>
<feature type="transmembrane region" description="Helical" evidence="1">
    <location>
        <begin position="21"/>
        <end position="38"/>
    </location>
</feature>
<evidence type="ECO:0008006" key="4">
    <source>
        <dbReference type="Google" id="ProtNLM"/>
    </source>
</evidence>
<keyword evidence="1" id="KW-1133">Transmembrane helix</keyword>
<keyword evidence="1" id="KW-0812">Transmembrane</keyword>